<sequence length="496" mass="55392">MANAANPHRTTNDLRTLPSSHFLVVAYGIQSHINPAQDLAHRLARIDDDGSVTCTLSTHVSAHRGMFPSSLASPDEETTDGIISYAPFSDGFFGDRSKLISVLSDEETARSRRASFESLSSVVSRLAARGRPVTCVVCTMAMPPVLDVARRHGIPLAVFWNQPATVLAAYYHYYHGHRETVASHASDPSHEVVLPGMEPLHIHSLPSFLVDAAHNKLSRLVVNGFQELFEFMDREKPKVLVNTLTGLEAATLTALQPYLQEVFAVGHMPPVSTKARIHMFQQDSKNYMEWLDTHGERSVVYISFGSVLTYSKRQIEEILHGMQECGRPYLWVVRKDGRDEELSYLVDNIDDHRGMVVEWCDQLDVLSHPSVGCFVTHCGWNSTLESLALGVPIVATPNWSDQPTIAHLVEEKWRTGTRMYRDDEGVIAGTELAKGVEFIMGNSMKAIEIRETANAFKHKIHEEAVKGETSKINLHSFAKTMIHSCKEIKIMSSYDK</sequence>
<name>G2XMI2_ORYBR</name>
<dbReference type="CDD" id="cd03784">
    <property type="entry name" value="GT1_Gtf-like"/>
    <property type="match status" value="1"/>
</dbReference>
<dbReference type="Gene3D" id="3.40.50.2000">
    <property type="entry name" value="Glycogen Phosphorylase B"/>
    <property type="match status" value="2"/>
</dbReference>
<dbReference type="PROSITE" id="PS00375">
    <property type="entry name" value="UDPGT"/>
    <property type="match status" value="1"/>
</dbReference>
<keyword evidence="3" id="KW-0328">Glycosyltransferase</keyword>
<dbReference type="GO" id="GO:0080044">
    <property type="term" value="F:quercetin 7-O-glucosyltransferase activity"/>
    <property type="evidence" value="ECO:0007669"/>
    <property type="project" value="TreeGrafter"/>
</dbReference>
<protein>
    <recommendedName>
        <fullName evidence="4">Glycosyltransferase</fullName>
        <ecNumber evidence="4">2.4.1.-</ecNumber>
    </recommendedName>
</protein>
<dbReference type="FunFam" id="3.40.50.2000:FF:000019">
    <property type="entry name" value="Glycosyltransferase"/>
    <property type="match status" value="1"/>
</dbReference>
<proteinExistence type="inferred from homology"/>
<dbReference type="EMBL" id="FQ378033">
    <property type="protein sequence ID" value="CBX25382.1"/>
    <property type="molecule type" value="Genomic_DNA"/>
</dbReference>
<comment type="similarity">
    <text evidence="1 3">Belongs to the UDP-glycosyltransferase family.</text>
</comment>
<dbReference type="Pfam" id="PF00201">
    <property type="entry name" value="UDPGT"/>
    <property type="match status" value="1"/>
</dbReference>
<evidence type="ECO:0000256" key="1">
    <source>
        <dbReference type="ARBA" id="ARBA00009995"/>
    </source>
</evidence>
<dbReference type="OrthoDB" id="5835829at2759"/>
<keyword evidence="2 3" id="KW-0808">Transferase</keyword>
<dbReference type="PANTHER" id="PTHR11926:SF1505">
    <property type="entry name" value="GLYCOSYLTRANSFERASE"/>
    <property type="match status" value="1"/>
</dbReference>
<evidence type="ECO:0000256" key="3">
    <source>
        <dbReference type="RuleBase" id="RU003718"/>
    </source>
</evidence>
<dbReference type="SUPFAM" id="SSF53756">
    <property type="entry name" value="UDP-Glycosyltransferase/glycogen phosphorylase"/>
    <property type="match status" value="1"/>
</dbReference>
<dbReference type="PANTHER" id="PTHR11926">
    <property type="entry name" value="GLUCOSYL/GLUCURONOSYL TRANSFERASES"/>
    <property type="match status" value="1"/>
</dbReference>
<organism evidence="5">
    <name type="scientific">Oryza brachyantha</name>
    <name type="common">malo sina</name>
    <dbReference type="NCBI Taxonomy" id="4533"/>
    <lineage>
        <taxon>Eukaryota</taxon>
        <taxon>Viridiplantae</taxon>
        <taxon>Streptophyta</taxon>
        <taxon>Embryophyta</taxon>
        <taxon>Tracheophyta</taxon>
        <taxon>Spermatophyta</taxon>
        <taxon>Magnoliopsida</taxon>
        <taxon>Liliopsida</taxon>
        <taxon>Poales</taxon>
        <taxon>Poaceae</taxon>
        <taxon>BOP clade</taxon>
        <taxon>Oryzoideae</taxon>
        <taxon>Oryzeae</taxon>
        <taxon>Oryzinae</taxon>
        <taxon>Oryza</taxon>
    </lineage>
</organism>
<dbReference type="InterPro" id="IPR002213">
    <property type="entry name" value="UDP_glucos_trans"/>
</dbReference>
<evidence type="ECO:0000256" key="2">
    <source>
        <dbReference type="ARBA" id="ARBA00022679"/>
    </source>
</evidence>
<reference evidence="5" key="1">
    <citation type="submission" date="2010-10" db="EMBL/GenBank/DDBJ databases">
        <authorList>
            <person name="Genoscope - CEA"/>
        </authorList>
    </citation>
    <scope>NUCLEOTIDE SEQUENCE</scope>
</reference>
<dbReference type="GO" id="GO:0080043">
    <property type="term" value="F:quercetin 3-O-glucosyltransferase activity"/>
    <property type="evidence" value="ECO:0007669"/>
    <property type="project" value="TreeGrafter"/>
</dbReference>
<evidence type="ECO:0000313" key="5">
    <source>
        <dbReference type="EMBL" id="CBX25382.1"/>
    </source>
</evidence>
<accession>G2XMI2</accession>
<dbReference type="AlphaFoldDB" id="G2XMI2"/>
<dbReference type="EC" id="2.4.1.-" evidence="4"/>
<dbReference type="InterPro" id="IPR035595">
    <property type="entry name" value="UDP_glycos_trans_CS"/>
</dbReference>
<gene>
    <name evidence="5" type="primary">Ob12g003D11_15</name>
</gene>
<evidence type="ECO:0000256" key="4">
    <source>
        <dbReference type="RuleBase" id="RU362057"/>
    </source>
</evidence>